<evidence type="ECO:0000313" key="6">
    <source>
        <dbReference type="Proteomes" id="UP000191931"/>
    </source>
</evidence>
<dbReference type="RefSeq" id="WP_080805394.1">
    <property type="nucleotide sequence ID" value="NZ_LT828550.1"/>
</dbReference>
<dbReference type="CDD" id="cd04496">
    <property type="entry name" value="SSB_OBF"/>
    <property type="match status" value="1"/>
</dbReference>
<gene>
    <name evidence="5" type="primary">ssb</name>
    <name evidence="5" type="ORF">MTBBW1_1630001</name>
</gene>
<dbReference type="OrthoDB" id="9809878at2"/>
<keyword evidence="1 2" id="KW-0238">DNA-binding</keyword>
<dbReference type="InterPro" id="IPR000424">
    <property type="entry name" value="Primosome_PriB/ssb"/>
</dbReference>
<feature type="compositionally biased region" description="Gly residues" evidence="4">
    <location>
        <begin position="144"/>
        <end position="160"/>
    </location>
</feature>
<dbReference type="EMBL" id="FWEV01000072">
    <property type="protein sequence ID" value="SLM28891.1"/>
    <property type="molecule type" value="Genomic_DNA"/>
</dbReference>
<evidence type="ECO:0000256" key="1">
    <source>
        <dbReference type="ARBA" id="ARBA00023125"/>
    </source>
</evidence>
<feature type="short sequence motif" description="Important for interaction with partner proteins" evidence="2">
    <location>
        <begin position="184"/>
        <end position="189"/>
    </location>
</feature>
<comment type="subunit">
    <text evidence="2">Homotetramer.</text>
</comment>
<comment type="caution">
    <text evidence="2">Lacks conserved residue(s) required for the propagation of feature annotation.</text>
</comment>
<dbReference type="PANTHER" id="PTHR10302">
    <property type="entry name" value="SINGLE-STRANDED DNA-BINDING PROTEIN"/>
    <property type="match status" value="1"/>
</dbReference>
<dbReference type="SUPFAM" id="SSF50249">
    <property type="entry name" value="Nucleic acid-binding proteins"/>
    <property type="match status" value="1"/>
</dbReference>
<dbReference type="PROSITE" id="PS50935">
    <property type="entry name" value="SSB"/>
    <property type="match status" value="1"/>
</dbReference>
<evidence type="ECO:0000256" key="3">
    <source>
        <dbReference type="RuleBase" id="RU000524"/>
    </source>
</evidence>
<dbReference type="Gene3D" id="2.40.50.140">
    <property type="entry name" value="Nucleic acid-binding proteins"/>
    <property type="match status" value="1"/>
</dbReference>
<proteinExistence type="inferred from homology"/>
<feature type="region of interest" description="Disordered" evidence="4">
    <location>
        <begin position="111"/>
        <end position="189"/>
    </location>
</feature>
<dbReference type="STRING" id="1246637.MTBBW1_1630001"/>
<keyword evidence="2" id="KW-0235">DNA replication</keyword>
<feature type="compositionally biased region" description="Low complexity" evidence="4">
    <location>
        <begin position="161"/>
        <end position="177"/>
    </location>
</feature>
<evidence type="ECO:0000256" key="4">
    <source>
        <dbReference type="SAM" id="MobiDB-lite"/>
    </source>
</evidence>
<reference evidence="5 6" key="1">
    <citation type="submission" date="2017-03" db="EMBL/GenBank/DDBJ databases">
        <authorList>
            <person name="Afonso C.L."/>
            <person name="Miller P.J."/>
            <person name="Scott M.A."/>
            <person name="Spackman E."/>
            <person name="Goraichik I."/>
            <person name="Dimitrov K.M."/>
            <person name="Suarez D.L."/>
            <person name="Swayne D.E."/>
        </authorList>
    </citation>
    <scope>NUCLEOTIDE SEQUENCE [LARGE SCALE GENOMIC DNA]</scope>
    <source>
        <strain evidence="5">PRJEB14757</strain>
    </source>
</reference>
<evidence type="ECO:0000256" key="2">
    <source>
        <dbReference type="HAMAP-Rule" id="MF_00984"/>
    </source>
</evidence>
<organism evidence="5 6">
    <name type="scientific">Desulfamplus magnetovallimortis</name>
    <dbReference type="NCBI Taxonomy" id="1246637"/>
    <lineage>
        <taxon>Bacteria</taxon>
        <taxon>Pseudomonadati</taxon>
        <taxon>Thermodesulfobacteriota</taxon>
        <taxon>Desulfobacteria</taxon>
        <taxon>Desulfobacterales</taxon>
        <taxon>Desulfobacteraceae</taxon>
        <taxon>Desulfamplus</taxon>
    </lineage>
</organism>
<dbReference type="HAMAP" id="MF_00984">
    <property type="entry name" value="SSB"/>
    <property type="match status" value="1"/>
</dbReference>
<dbReference type="Proteomes" id="UP000191931">
    <property type="component" value="Unassembled WGS sequence"/>
</dbReference>
<dbReference type="GO" id="GO:0006260">
    <property type="term" value="P:DNA replication"/>
    <property type="evidence" value="ECO:0007669"/>
    <property type="project" value="UniProtKB-UniRule"/>
</dbReference>
<evidence type="ECO:0000313" key="5">
    <source>
        <dbReference type="EMBL" id="SLM28891.1"/>
    </source>
</evidence>
<dbReference type="GO" id="GO:0006281">
    <property type="term" value="P:DNA repair"/>
    <property type="evidence" value="ECO:0007669"/>
    <property type="project" value="UniProtKB-UniRule"/>
</dbReference>
<keyword evidence="2" id="KW-0233">DNA recombination</keyword>
<keyword evidence="2" id="KW-0227">DNA damage</keyword>
<dbReference type="NCBIfam" id="TIGR00621">
    <property type="entry name" value="ssb"/>
    <property type="match status" value="1"/>
</dbReference>
<keyword evidence="6" id="KW-1185">Reference proteome</keyword>
<dbReference type="GO" id="GO:0006310">
    <property type="term" value="P:DNA recombination"/>
    <property type="evidence" value="ECO:0007669"/>
    <property type="project" value="UniProtKB-UniRule"/>
</dbReference>
<dbReference type="PANTHER" id="PTHR10302:SF27">
    <property type="entry name" value="SINGLE-STRANDED DNA-BINDING PROTEIN"/>
    <property type="match status" value="1"/>
</dbReference>
<dbReference type="AlphaFoldDB" id="A0A1W1H8U1"/>
<dbReference type="GO" id="GO:0003697">
    <property type="term" value="F:single-stranded DNA binding"/>
    <property type="evidence" value="ECO:0007669"/>
    <property type="project" value="UniProtKB-UniRule"/>
</dbReference>
<keyword evidence="2" id="KW-0234">DNA repair</keyword>
<dbReference type="Pfam" id="PF00436">
    <property type="entry name" value="SSB"/>
    <property type="match status" value="1"/>
</dbReference>
<sequence length="189" mass="19825">MAGVNKVIIIGNLGRDPEIMYTQQGLAVVRLAVATSEVWIDKNTNERQEKTEWHRITVFGKQAENCEKFLAKGRQVYVEGRLETSSYEKDGQTHYSTGIIANTVQFLGGRQDGGSFGGGQGGGSFGGGQGGSYQPQRQAPPPSQGGGAQGGNSYQGGGWNNAGSNNSASSQSPVSPGNQGGVPEDDIPF</sequence>
<accession>A0A1W1H8U1</accession>
<comment type="function">
    <text evidence="2">Plays an important role in DNA replication, recombination and repair. Binds to ssDNA and to an array of partner proteins to recruit them to their sites of action during DNA metabolism.</text>
</comment>
<protein>
    <recommendedName>
        <fullName evidence="2 3">Single-stranded DNA-binding protein</fullName>
        <shortName evidence="2">SSB</shortName>
    </recommendedName>
</protein>
<name>A0A1W1H8U1_9BACT</name>
<dbReference type="InterPro" id="IPR011344">
    <property type="entry name" value="ssDNA-bd"/>
</dbReference>
<feature type="compositionally biased region" description="Gly residues" evidence="4">
    <location>
        <begin position="111"/>
        <end position="131"/>
    </location>
</feature>
<dbReference type="GO" id="GO:0009295">
    <property type="term" value="C:nucleoid"/>
    <property type="evidence" value="ECO:0007669"/>
    <property type="project" value="TreeGrafter"/>
</dbReference>
<dbReference type="InterPro" id="IPR012340">
    <property type="entry name" value="NA-bd_OB-fold"/>
</dbReference>